<dbReference type="Gene3D" id="3.40.50.1980">
    <property type="entry name" value="Nitrogenase molybdenum iron protein domain"/>
    <property type="match status" value="2"/>
</dbReference>
<sequence>MIMKKLLTLLFLSALTPFAYAQKIVTLTPDVADIVVALDAQDKIVGRDQTTMNPALEKVAVIGIHRKLAVEPIVQSKPDLVLGSYMAMPATIFDNLTQLGVKAVNVLPEDHIDAFGKAIREVGQLIGKQDKANQVASQWEAGIQALPSTGKRYLLTYDGRVVAGKHTAADELIRRAGGVNAAVDVEGIKPLNREAWLVAQPDVIIVAEHQKEVIGGVEKLLERPEIANSPAAKSGHIYFWSANDYLRYGLNTPEVLKRLHDLAK</sequence>
<proteinExistence type="predicted"/>
<feature type="signal peptide" evidence="1">
    <location>
        <begin position="1"/>
        <end position="21"/>
    </location>
</feature>
<dbReference type="KEGG" id="pmu:PM1078"/>
<dbReference type="STRING" id="272843.PM1078"/>
<dbReference type="InterPro" id="IPR050902">
    <property type="entry name" value="ABC_Transporter_SBP"/>
</dbReference>
<accession>Q9CLX1</accession>
<keyword evidence="1" id="KW-0732">Signal</keyword>
<dbReference type="AlphaFoldDB" id="Q9CLX1"/>
<organism evidence="3 4">
    <name type="scientific">Pasteurella multocida (strain Pm70)</name>
    <dbReference type="NCBI Taxonomy" id="272843"/>
    <lineage>
        <taxon>Bacteria</taxon>
        <taxon>Pseudomonadati</taxon>
        <taxon>Pseudomonadota</taxon>
        <taxon>Gammaproteobacteria</taxon>
        <taxon>Pasteurellales</taxon>
        <taxon>Pasteurellaceae</taxon>
        <taxon>Pasteurella</taxon>
    </lineage>
</organism>
<feature type="domain" description="Fe/B12 periplasmic-binding" evidence="2">
    <location>
        <begin position="23"/>
        <end position="264"/>
    </location>
</feature>
<keyword evidence="4" id="KW-1185">Reference proteome</keyword>
<dbReference type="EMBL" id="AE004439">
    <property type="protein sequence ID" value="AAK03162.1"/>
    <property type="molecule type" value="Genomic_DNA"/>
</dbReference>
<name>Q9CLX1_PASMU</name>
<dbReference type="PANTHER" id="PTHR30535:SF4">
    <property type="entry name" value="HEMIN-BINDING PERIPLASMIC PROTEIN HMUT"/>
    <property type="match status" value="1"/>
</dbReference>
<gene>
    <name evidence="3" type="ordered locus">PM1078</name>
</gene>
<dbReference type="PANTHER" id="PTHR30535">
    <property type="entry name" value="VITAMIN B12-BINDING PROTEIN"/>
    <property type="match status" value="1"/>
</dbReference>
<dbReference type="InterPro" id="IPR002491">
    <property type="entry name" value="ABC_transptr_periplasmic_BD"/>
</dbReference>
<dbReference type="HOGENOM" id="CLU_038034_6_2_6"/>
<evidence type="ECO:0000313" key="3">
    <source>
        <dbReference type="EMBL" id="AAK03162.1"/>
    </source>
</evidence>
<evidence type="ECO:0000313" key="4">
    <source>
        <dbReference type="Proteomes" id="UP000000809"/>
    </source>
</evidence>
<evidence type="ECO:0000259" key="2">
    <source>
        <dbReference type="PROSITE" id="PS50983"/>
    </source>
</evidence>
<dbReference type="Pfam" id="PF01497">
    <property type="entry name" value="Peripla_BP_2"/>
    <property type="match status" value="1"/>
</dbReference>
<dbReference type="SUPFAM" id="SSF53807">
    <property type="entry name" value="Helical backbone' metal receptor"/>
    <property type="match status" value="1"/>
</dbReference>
<protein>
    <recommendedName>
        <fullName evidence="2">Fe/B12 periplasmic-binding domain-containing protein</fullName>
    </recommendedName>
</protein>
<dbReference type="EnsemblBacteria" id="AAK03162">
    <property type="protein sequence ID" value="AAK03162"/>
    <property type="gene ID" value="PM1078"/>
</dbReference>
<reference evidence="3 4" key="1">
    <citation type="journal article" date="2001" name="Proc. Natl. Acad. Sci. U.S.A.">
        <title>Complete genomic sequence of Pasteurella multocida Pm70.</title>
        <authorList>
            <person name="May B.J."/>
            <person name="Zhang Q."/>
            <person name="Li L.L."/>
            <person name="Paustian M.L."/>
            <person name="Whittam T.S."/>
            <person name="Kapur V."/>
        </authorList>
    </citation>
    <scope>NUCLEOTIDE SEQUENCE [LARGE SCALE GENOMIC DNA]</scope>
    <source>
        <strain evidence="3 4">Pm70</strain>
    </source>
</reference>
<dbReference type="Proteomes" id="UP000000809">
    <property type="component" value="Chromosome"/>
</dbReference>
<dbReference type="PROSITE" id="PS50983">
    <property type="entry name" value="FE_B12_PBP"/>
    <property type="match status" value="1"/>
</dbReference>
<evidence type="ECO:0000256" key="1">
    <source>
        <dbReference type="SAM" id="SignalP"/>
    </source>
</evidence>
<feature type="chain" id="PRO_5004327801" description="Fe/B12 periplasmic-binding domain-containing protein" evidence="1">
    <location>
        <begin position="22"/>
        <end position="264"/>
    </location>
</feature>